<sequence length="446" mass="48815">MTFRKGRKSNTNSDDDVSDCSSLSQSVFQPTRFNPFNLFESGGAEKEETENISTFVQPGADRNKLEQDHYLPREDTIITDDFSQNGIEVEAVEFSAEYDAVKNYDDVHKRRNCCSRRMILFLIAFAIIMIASGIVGYLALLKITNDKSSKSFAAAGLVDEEGAEVVDVITNSSDDIFDISPNDAAGEDNSANNDAEIDLKEEIDNKQKEDSLWSDSAPRPTPTTPETAVPTIASIPDDTSTTNGPTSSTATSPPVSDQTTPPQEDNDNNENVSESESETTDVEITDVETTDVETTDVETTSPPTPDPTLAPTLAPTPQQTVPVTDVSTTAVTSEVTDSPWSNENCPDHSLVVSSNCVEDDSTTAFSTVQYCFATKRDGDWYWIRGTSDDEGTSEYDSWDYTDEMEGQLTLADLGKGNYEISLVRDSMQPYDVITTHNFIVPECVAQ</sequence>
<feature type="region of interest" description="Disordered" evidence="1">
    <location>
        <begin position="207"/>
        <end position="320"/>
    </location>
</feature>
<keyword evidence="2" id="KW-0472">Membrane</keyword>
<feature type="transmembrane region" description="Helical" evidence="2">
    <location>
        <begin position="119"/>
        <end position="140"/>
    </location>
</feature>
<dbReference type="OrthoDB" id="49462at2759"/>
<proteinExistence type="predicted"/>
<evidence type="ECO:0000313" key="3">
    <source>
        <dbReference type="EMBL" id="OEU16491.1"/>
    </source>
</evidence>
<keyword evidence="4" id="KW-1185">Reference proteome</keyword>
<evidence type="ECO:0000313" key="4">
    <source>
        <dbReference type="Proteomes" id="UP000095751"/>
    </source>
</evidence>
<gene>
    <name evidence="3" type="ORF">FRACYDRAFT_239083</name>
</gene>
<feature type="compositionally biased region" description="Low complexity" evidence="1">
    <location>
        <begin position="224"/>
        <end position="257"/>
    </location>
</feature>
<dbReference type="KEGG" id="fcy:FRACYDRAFT_239083"/>
<protein>
    <submittedName>
        <fullName evidence="3">Uncharacterized protein</fullName>
    </submittedName>
</protein>
<dbReference type="InParanoid" id="A0A1E7FE94"/>
<keyword evidence="2" id="KW-1133">Transmembrane helix</keyword>
<dbReference type="AlphaFoldDB" id="A0A1E7FE94"/>
<dbReference type="Proteomes" id="UP000095751">
    <property type="component" value="Unassembled WGS sequence"/>
</dbReference>
<accession>A0A1E7FE94</accession>
<feature type="region of interest" description="Disordered" evidence="1">
    <location>
        <begin position="1"/>
        <end position="21"/>
    </location>
</feature>
<reference evidence="3 4" key="1">
    <citation type="submission" date="2016-09" db="EMBL/GenBank/DDBJ databases">
        <title>Extensive genetic diversity and differential bi-allelic expression allows diatom success in the polar Southern Ocean.</title>
        <authorList>
            <consortium name="DOE Joint Genome Institute"/>
            <person name="Mock T."/>
            <person name="Otillar R.P."/>
            <person name="Strauss J."/>
            <person name="Dupont C."/>
            <person name="Frickenhaus S."/>
            <person name="Maumus F."/>
            <person name="Mcmullan M."/>
            <person name="Sanges R."/>
            <person name="Schmutz J."/>
            <person name="Toseland A."/>
            <person name="Valas R."/>
            <person name="Veluchamy A."/>
            <person name="Ward B.J."/>
            <person name="Allen A."/>
            <person name="Barry K."/>
            <person name="Falciatore A."/>
            <person name="Ferrante M."/>
            <person name="Fortunato A.E."/>
            <person name="Gloeckner G."/>
            <person name="Gruber A."/>
            <person name="Hipkin R."/>
            <person name="Janech M."/>
            <person name="Kroth P."/>
            <person name="Leese F."/>
            <person name="Lindquist E."/>
            <person name="Lyon B.R."/>
            <person name="Martin J."/>
            <person name="Mayer C."/>
            <person name="Parker M."/>
            <person name="Quesneville H."/>
            <person name="Raymond J."/>
            <person name="Uhlig C."/>
            <person name="Valentin K.U."/>
            <person name="Worden A.Z."/>
            <person name="Armbrust E.V."/>
            <person name="Bowler C."/>
            <person name="Green B."/>
            <person name="Moulton V."/>
            <person name="Van Oosterhout C."/>
            <person name="Grigoriev I."/>
        </authorList>
    </citation>
    <scope>NUCLEOTIDE SEQUENCE [LARGE SCALE GENOMIC DNA]</scope>
    <source>
        <strain evidence="3 4">CCMP1102</strain>
    </source>
</reference>
<dbReference type="EMBL" id="KV784358">
    <property type="protein sequence ID" value="OEU16491.1"/>
    <property type="molecule type" value="Genomic_DNA"/>
</dbReference>
<evidence type="ECO:0000256" key="1">
    <source>
        <dbReference type="SAM" id="MobiDB-lite"/>
    </source>
</evidence>
<feature type="compositionally biased region" description="Acidic residues" evidence="1">
    <location>
        <begin position="264"/>
        <end position="296"/>
    </location>
</feature>
<evidence type="ECO:0000256" key="2">
    <source>
        <dbReference type="SAM" id="Phobius"/>
    </source>
</evidence>
<organism evidence="3 4">
    <name type="scientific">Fragilariopsis cylindrus CCMP1102</name>
    <dbReference type="NCBI Taxonomy" id="635003"/>
    <lineage>
        <taxon>Eukaryota</taxon>
        <taxon>Sar</taxon>
        <taxon>Stramenopiles</taxon>
        <taxon>Ochrophyta</taxon>
        <taxon>Bacillariophyta</taxon>
        <taxon>Bacillariophyceae</taxon>
        <taxon>Bacillariophycidae</taxon>
        <taxon>Bacillariales</taxon>
        <taxon>Bacillariaceae</taxon>
        <taxon>Fragilariopsis</taxon>
    </lineage>
</organism>
<keyword evidence="2" id="KW-0812">Transmembrane</keyword>
<feature type="compositionally biased region" description="Low complexity" evidence="1">
    <location>
        <begin position="309"/>
        <end position="320"/>
    </location>
</feature>
<name>A0A1E7FE94_9STRA</name>